<keyword evidence="3" id="KW-0540">Nuclease</keyword>
<organism evidence="17 18">
    <name type="scientific">Actinidia rufa</name>
    <dbReference type="NCBI Taxonomy" id="165716"/>
    <lineage>
        <taxon>Eukaryota</taxon>
        <taxon>Viridiplantae</taxon>
        <taxon>Streptophyta</taxon>
        <taxon>Embryophyta</taxon>
        <taxon>Tracheophyta</taxon>
        <taxon>Spermatophyta</taxon>
        <taxon>Magnoliopsida</taxon>
        <taxon>eudicotyledons</taxon>
        <taxon>Gunneridae</taxon>
        <taxon>Pentapetalae</taxon>
        <taxon>asterids</taxon>
        <taxon>Ericales</taxon>
        <taxon>Actinidiaceae</taxon>
        <taxon>Actinidia</taxon>
    </lineage>
</organism>
<dbReference type="InterPro" id="IPR054722">
    <property type="entry name" value="PolX-like_BBD"/>
</dbReference>
<dbReference type="GO" id="GO:0006310">
    <property type="term" value="P:DNA recombination"/>
    <property type="evidence" value="ECO:0007669"/>
    <property type="project" value="UniProtKB-KW"/>
</dbReference>
<dbReference type="InterPro" id="IPR039537">
    <property type="entry name" value="Retrotran_Ty1/copia-like"/>
</dbReference>
<comment type="function">
    <text evidence="1">The aspartyl protease (PR) mediates the proteolytic cleavages of the Gag and Gag-Pol polyproteins after assembly of the VLP.</text>
</comment>
<proteinExistence type="predicted"/>
<keyword evidence="12" id="KW-0239">DNA-directed DNA polymerase</keyword>
<evidence type="ECO:0000256" key="5">
    <source>
        <dbReference type="ARBA" id="ARBA00022741"/>
    </source>
</evidence>
<keyword evidence="8" id="KW-0067">ATP-binding</keyword>
<dbReference type="PANTHER" id="PTHR42648:SF11">
    <property type="entry name" value="TRANSPOSON TY4-P GAG-POL POLYPROTEIN"/>
    <property type="match status" value="1"/>
</dbReference>
<evidence type="ECO:0000256" key="1">
    <source>
        <dbReference type="ARBA" id="ARBA00002180"/>
    </source>
</evidence>
<feature type="domain" description="Retroviral polymerase SH3-like" evidence="16">
    <location>
        <begin position="556"/>
        <end position="617"/>
    </location>
</feature>
<dbReference type="GO" id="GO:0015074">
    <property type="term" value="P:DNA integration"/>
    <property type="evidence" value="ECO:0007669"/>
    <property type="project" value="UniProtKB-KW"/>
</dbReference>
<accession>A0A7J0G2G4</accession>
<evidence type="ECO:0000259" key="15">
    <source>
        <dbReference type="Pfam" id="PF22936"/>
    </source>
</evidence>
<keyword evidence="12" id="KW-0548">Nucleotidyltransferase</keyword>
<keyword evidence="2" id="KW-0645">Protease</keyword>
<evidence type="ECO:0000313" key="18">
    <source>
        <dbReference type="Proteomes" id="UP000585474"/>
    </source>
</evidence>
<keyword evidence="9" id="KW-0460">Magnesium</keyword>
<name>A0A7J0G2G4_9ERIC</name>
<dbReference type="AlphaFoldDB" id="A0A7J0G2G4"/>
<dbReference type="Proteomes" id="UP000585474">
    <property type="component" value="Unassembled WGS sequence"/>
</dbReference>
<dbReference type="InterPro" id="IPR057670">
    <property type="entry name" value="SH3_retrovirus"/>
</dbReference>
<evidence type="ECO:0000256" key="12">
    <source>
        <dbReference type="ARBA" id="ARBA00022932"/>
    </source>
</evidence>
<feature type="domain" description="Retrovirus-related Pol polyprotein from transposon TNT 1-94-like beta-barrel" evidence="15">
    <location>
        <begin position="381"/>
        <end position="454"/>
    </location>
</feature>
<evidence type="ECO:0000256" key="9">
    <source>
        <dbReference type="ARBA" id="ARBA00022842"/>
    </source>
</evidence>
<keyword evidence="7" id="KW-0378">Hydrolase</keyword>
<dbReference type="GO" id="GO:0046872">
    <property type="term" value="F:metal ion binding"/>
    <property type="evidence" value="ECO:0007669"/>
    <property type="project" value="UniProtKB-KW"/>
</dbReference>
<keyword evidence="11" id="KW-0695">RNA-directed DNA polymerase</keyword>
<feature type="region of interest" description="Disordered" evidence="14">
    <location>
        <begin position="617"/>
        <end position="686"/>
    </location>
</feature>
<keyword evidence="10" id="KW-0229">DNA integration</keyword>
<keyword evidence="12" id="KW-0808">Transferase</keyword>
<keyword evidence="5" id="KW-0547">Nucleotide-binding</keyword>
<dbReference type="Pfam" id="PF25597">
    <property type="entry name" value="SH3_retrovirus"/>
    <property type="match status" value="1"/>
</dbReference>
<feature type="compositionally biased region" description="Low complexity" evidence="14">
    <location>
        <begin position="217"/>
        <end position="233"/>
    </location>
</feature>
<feature type="compositionally biased region" description="Polar residues" evidence="14">
    <location>
        <begin position="247"/>
        <end position="257"/>
    </location>
</feature>
<dbReference type="GO" id="GO:0006508">
    <property type="term" value="P:proteolysis"/>
    <property type="evidence" value="ECO:0007669"/>
    <property type="project" value="UniProtKB-KW"/>
</dbReference>
<feature type="compositionally biased region" description="Polar residues" evidence="14">
    <location>
        <begin position="171"/>
        <end position="207"/>
    </location>
</feature>
<evidence type="ECO:0000256" key="13">
    <source>
        <dbReference type="ARBA" id="ARBA00023172"/>
    </source>
</evidence>
<evidence type="ECO:0000256" key="11">
    <source>
        <dbReference type="ARBA" id="ARBA00022918"/>
    </source>
</evidence>
<dbReference type="EMBL" id="BJWL01000017">
    <property type="protein sequence ID" value="GFZ04975.1"/>
    <property type="molecule type" value="Genomic_DNA"/>
</dbReference>
<keyword evidence="6" id="KW-0255">Endonuclease</keyword>
<reference evidence="17 18" key="1">
    <citation type="submission" date="2019-07" db="EMBL/GenBank/DDBJ databases">
        <title>De Novo Assembly of kiwifruit Actinidia rufa.</title>
        <authorList>
            <person name="Sugita-Konishi S."/>
            <person name="Sato K."/>
            <person name="Mori E."/>
            <person name="Abe Y."/>
            <person name="Kisaki G."/>
            <person name="Hamano K."/>
            <person name="Suezawa K."/>
            <person name="Otani M."/>
            <person name="Fukuda T."/>
            <person name="Manabe T."/>
            <person name="Gomi K."/>
            <person name="Tabuchi M."/>
            <person name="Akimitsu K."/>
            <person name="Kataoka I."/>
        </authorList>
    </citation>
    <scope>NUCLEOTIDE SEQUENCE [LARGE SCALE GENOMIC DNA]</scope>
    <source>
        <strain evidence="18">cv. Fuchu</strain>
    </source>
</reference>
<dbReference type="OrthoDB" id="6776856at2759"/>
<protein>
    <submittedName>
        <fullName evidence="17">Uncharacterized protein</fullName>
    </submittedName>
</protein>
<dbReference type="GO" id="GO:0003964">
    <property type="term" value="F:RNA-directed DNA polymerase activity"/>
    <property type="evidence" value="ECO:0007669"/>
    <property type="project" value="UniProtKB-KW"/>
</dbReference>
<dbReference type="GO" id="GO:0008233">
    <property type="term" value="F:peptidase activity"/>
    <property type="evidence" value="ECO:0007669"/>
    <property type="project" value="UniProtKB-KW"/>
</dbReference>
<evidence type="ECO:0000256" key="8">
    <source>
        <dbReference type="ARBA" id="ARBA00022840"/>
    </source>
</evidence>
<evidence type="ECO:0000256" key="6">
    <source>
        <dbReference type="ARBA" id="ARBA00022759"/>
    </source>
</evidence>
<dbReference type="PANTHER" id="PTHR42648">
    <property type="entry name" value="TRANSPOSASE, PUTATIVE-RELATED"/>
    <property type="match status" value="1"/>
</dbReference>
<keyword evidence="18" id="KW-1185">Reference proteome</keyword>
<evidence type="ECO:0000256" key="4">
    <source>
        <dbReference type="ARBA" id="ARBA00022723"/>
    </source>
</evidence>
<evidence type="ECO:0000256" key="3">
    <source>
        <dbReference type="ARBA" id="ARBA00022722"/>
    </source>
</evidence>
<dbReference type="GO" id="GO:0003887">
    <property type="term" value="F:DNA-directed DNA polymerase activity"/>
    <property type="evidence" value="ECO:0007669"/>
    <property type="project" value="UniProtKB-KW"/>
</dbReference>
<comment type="caution">
    <text evidence="17">The sequence shown here is derived from an EMBL/GenBank/DDBJ whole genome shotgun (WGS) entry which is preliminary data.</text>
</comment>
<keyword evidence="4" id="KW-0479">Metal-binding</keyword>
<dbReference type="GO" id="GO:0004519">
    <property type="term" value="F:endonuclease activity"/>
    <property type="evidence" value="ECO:0007669"/>
    <property type="project" value="UniProtKB-KW"/>
</dbReference>
<evidence type="ECO:0000259" key="16">
    <source>
        <dbReference type="Pfam" id="PF25597"/>
    </source>
</evidence>
<feature type="compositionally biased region" description="Pro residues" evidence="14">
    <location>
        <begin position="633"/>
        <end position="651"/>
    </location>
</feature>
<dbReference type="GO" id="GO:0005524">
    <property type="term" value="F:ATP binding"/>
    <property type="evidence" value="ECO:0007669"/>
    <property type="project" value="UniProtKB-KW"/>
</dbReference>
<keyword evidence="13" id="KW-0233">DNA recombination</keyword>
<evidence type="ECO:0000256" key="14">
    <source>
        <dbReference type="SAM" id="MobiDB-lite"/>
    </source>
</evidence>
<evidence type="ECO:0000256" key="7">
    <source>
        <dbReference type="ARBA" id="ARBA00022801"/>
    </source>
</evidence>
<evidence type="ECO:0000256" key="10">
    <source>
        <dbReference type="ARBA" id="ARBA00022908"/>
    </source>
</evidence>
<gene>
    <name evidence="17" type="ORF">Acr_17g0005470</name>
</gene>
<dbReference type="Pfam" id="PF22936">
    <property type="entry name" value="Pol_BBD"/>
    <property type="match status" value="1"/>
</dbReference>
<sequence length="686" mass="74583">MDRFDNGGGGDVEVVATTVWHTDSNDIVVVIVAPMTAVLTRASFCCSCGGGGGGAVAVAMRGRVHHTKSRLELAISSSIPTPPDIERVREDNCSFPLEEPEYLLLNSFISSRSADDQASMNLLVGCVCSPNPKPNSHQPPTQPPFVASVQPTTTNPRTANHQPAALHSPCAVTSPTTLRSPGAVTSNQPSPLCSQHSLCTAHQTAASVQPPSPHHQPQPSRVLPLPLTANQQQPPLPTPLCRPTTTIFHHQQPQTRTARPDQTHSSKSRAHPTFLCSPPHPCAAHSRSLTQPQSVAAQPSPVLRGCPNSYGPEPVLVSLSHSQLTQRVTSVLLNGKNFHAWSRSFQLYPSGKRKTRWILGKEPKPVEAPTALHGKSGHPTWILDSGANNHMTGELATFISPMTSINQSVCIADRSSIPIRSQGDARLSSDITLSSVYHVPHFAYNLLFVSRLAKDLNCAVVFLPSRCYYLQNLSSKKIFGRGYERDGLYYFGDPLPSFRCLLRGMGVLKYFWHMVVRTATYLINWTPSRVLQGKAPLHILQPTSTLFPIIPRVFGCTCFVQNRSLTRTKLDDKAVRCIFLGYSSMSKGYRCYDPVTRYMYHSLDVTVLKTVPFFSDSTPSPDPGSEILAADDPIPPCPLPILEPPSSPPTPNGSLPPFVSQDPSPRAQAPLPASSLESGMSPPLVF</sequence>
<feature type="region of interest" description="Disordered" evidence="14">
    <location>
        <begin position="132"/>
        <end position="273"/>
    </location>
</feature>
<evidence type="ECO:0000313" key="17">
    <source>
        <dbReference type="EMBL" id="GFZ04975.1"/>
    </source>
</evidence>
<feature type="compositionally biased region" description="Polar residues" evidence="14">
    <location>
        <begin position="149"/>
        <end position="161"/>
    </location>
</feature>
<evidence type="ECO:0000256" key="2">
    <source>
        <dbReference type="ARBA" id="ARBA00022670"/>
    </source>
</evidence>